<dbReference type="Gene3D" id="3.40.50.720">
    <property type="entry name" value="NAD(P)-binding Rossmann-like Domain"/>
    <property type="match status" value="1"/>
</dbReference>
<gene>
    <name evidence="14" type="ORF">ENO04_01200</name>
</gene>
<dbReference type="AlphaFoldDB" id="A0A7C1I500"/>
<dbReference type="InterPro" id="IPR050838">
    <property type="entry name" value="Ketopantoate_reductase"/>
</dbReference>
<evidence type="ECO:0000256" key="8">
    <source>
        <dbReference type="ARBA" id="ARBA00047506"/>
    </source>
</evidence>
<feature type="domain" description="Ketopantoate reductase N-terminal" evidence="12">
    <location>
        <begin position="3"/>
        <end position="141"/>
    </location>
</feature>
<dbReference type="SUPFAM" id="SSF48179">
    <property type="entry name" value="6-phosphogluconate dehydrogenase C-terminal domain-like"/>
    <property type="match status" value="1"/>
</dbReference>
<evidence type="ECO:0000256" key="1">
    <source>
        <dbReference type="ARBA" id="ARBA00004724"/>
    </source>
</evidence>
<dbReference type="InterPro" id="IPR013752">
    <property type="entry name" value="KPA_reductase"/>
</dbReference>
<feature type="domain" description="Ketopantoate reductase C-terminal" evidence="13">
    <location>
        <begin position="168"/>
        <end position="291"/>
    </location>
</feature>
<dbReference type="PANTHER" id="PTHR43765">
    <property type="entry name" value="2-DEHYDROPANTOATE 2-REDUCTASE-RELATED"/>
    <property type="match status" value="1"/>
</dbReference>
<dbReference type="Pfam" id="PF02558">
    <property type="entry name" value="ApbA"/>
    <property type="match status" value="1"/>
</dbReference>
<evidence type="ECO:0000256" key="9">
    <source>
        <dbReference type="ARBA" id="ARBA00048196"/>
    </source>
</evidence>
<dbReference type="GO" id="GO:0008677">
    <property type="term" value="F:2-dehydropantoate 2-reductase activity"/>
    <property type="evidence" value="ECO:0007669"/>
    <property type="project" value="UniProtKB-EC"/>
</dbReference>
<dbReference type="GO" id="GO:0015940">
    <property type="term" value="P:pantothenate biosynthetic process"/>
    <property type="evidence" value="ECO:0007669"/>
    <property type="project" value="InterPro"/>
</dbReference>
<dbReference type="UniPathway" id="UPA00241"/>
<keyword evidence="11" id="KW-0173">Coenzyme A biosynthesis</keyword>
<comment type="pathway">
    <text evidence="1 11">Cofactor biosynthesis; coenzyme A biosynthesis.</text>
</comment>
<dbReference type="Pfam" id="PF08546">
    <property type="entry name" value="ApbA_C"/>
    <property type="match status" value="1"/>
</dbReference>
<comment type="caution">
    <text evidence="14">The sequence shown here is derived from an EMBL/GenBank/DDBJ whole genome shotgun (WGS) entry which is preliminary data.</text>
</comment>
<evidence type="ECO:0000256" key="10">
    <source>
        <dbReference type="ARBA" id="ARBA00056765"/>
    </source>
</evidence>
<evidence type="ECO:0000313" key="14">
    <source>
        <dbReference type="EMBL" id="HDS10228.1"/>
    </source>
</evidence>
<dbReference type="InterPro" id="IPR013332">
    <property type="entry name" value="KPR_N"/>
</dbReference>
<evidence type="ECO:0000256" key="11">
    <source>
        <dbReference type="RuleBase" id="RU362068"/>
    </source>
</evidence>
<dbReference type="InterPro" id="IPR008927">
    <property type="entry name" value="6-PGluconate_DH-like_C_sf"/>
</dbReference>
<dbReference type="PANTHER" id="PTHR43765:SF2">
    <property type="entry name" value="2-DEHYDROPANTOATE 2-REDUCTASE"/>
    <property type="match status" value="1"/>
</dbReference>
<comment type="catalytic activity">
    <reaction evidence="8">
        <text>(R)-pantoate + NADP(+) = 2-dehydropantoate + NADPH + H(+)</text>
        <dbReference type="Rhea" id="RHEA:16233"/>
        <dbReference type="ChEBI" id="CHEBI:11561"/>
        <dbReference type="ChEBI" id="CHEBI:15378"/>
        <dbReference type="ChEBI" id="CHEBI:15980"/>
        <dbReference type="ChEBI" id="CHEBI:57783"/>
        <dbReference type="ChEBI" id="CHEBI:58349"/>
        <dbReference type="EC" id="1.1.1.169"/>
    </reaction>
    <physiologicalReaction direction="right-to-left" evidence="8">
        <dbReference type="Rhea" id="RHEA:16235"/>
    </physiologicalReaction>
</comment>
<evidence type="ECO:0000259" key="12">
    <source>
        <dbReference type="Pfam" id="PF02558"/>
    </source>
</evidence>
<dbReference type="InterPro" id="IPR013328">
    <property type="entry name" value="6PGD_dom2"/>
</dbReference>
<evidence type="ECO:0000256" key="5">
    <source>
        <dbReference type="ARBA" id="ARBA00022857"/>
    </source>
</evidence>
<evidence type="ECO:0000256" key="2">
    <source>
        <dbReference type="ARBA" id="ARBA00007870"/>
    </source>
</evidence>
<dbReference type="InterPro" id="IPR036291">
    <property type="entry name" value="NAD(P)-bd_dom_sf"/>
</dbReference>
<dbReference type="GO" id="GO:0050661">
    <property type="term" value="F:NADP binding"/>
    <property type="evidence" value="ECO:0007669"/>
    <property type="project" value="TreeGrafter"/>
</dbReference>
<organism evidence="14">
    <name type="scientific">Fervidicoccus fontis</name>
    <dbReference type="NCBI Taxonomy" id="683846"/>
    <lineage>
        <taxon>Archaea</taxon>
        <taxon>Thermoproteota</taxon>
        <taxon>Thermoprotei</taxon>
        <taxon>Fervidicoccales</taxon>
        <taxon>Fervidicoccaceae</taxon>
        <taxon>Fervidicoccus</taxon>
    </lineage>
</organism>
<evidence type="ECO:0000259" key="13">
    <source>
        <dbReference type="Pfam" id="PF08546"/>
    </source>
</evidence>
<comment type="catalytic activity">
    <reaction evidence="9">
        <text>(R)-pantoate + NAD(+) = 2-dehydropantoate + NADH + H(+)</text>
        <dbReference type="Rhea" id="RHEA:61292"/>
        <dbReference type="ChEBI" id="CHEBI:11561"/>
        <dbReference type="ChEBI" id="CHEBI:15378"/>
        <dbReference type="ChEBI" id="CHEBI:15980"/>
        <dbReference type="ChEBI" id="CHEBI:57540"/>
        <dbReference type="ChEBI" id="CHEBI:57945"/>
    </reaction>
    <physiologicalReaction direction="right-to-left" evidence="9">
        <dbReference type="Rhea" id="RHEA:61294"/>
    </physiologicalReaction>
</comment>
<evidence type="ECO:0000256" key="3">
    <source>
        <dbReference type="ARBA" id="ARBA00013014"/>
    </source>
</evidence>
<proteinExistence type="inferred from homology"/>
<accession>A0A7C1I500</accession>
<comment type="similarity">
    <text evidence="2 11">Belongs to the ketopantoate reductase family.</text>
</comment>
<protein>
    <recommendedName>
        <fullName evidence="4 11">2-dehydropantoate 2-reductase</fullName>
        <ecNumber evidence="3 11">1.1.1.169</ecNumber>
    </recommendedName>
    <alternativeName>
        <fullName evidence="7 11">Ketopantoate reductase</fullName>
    </alternativeName>
</protein>
<dbReference type="SUPFAM" id="SSF51735">
    <property type="entry name" value="NAD(P)-binding Rossmann-fold domains"/>
    <property type="match status" value="1"/>
</dbReference>
<keyword evidence="5 11" id="KW-0521">NADP</keyword>
<comment type="function">
    <text evidence="11">Catalyzes the NADPH-dependent reduction of ketopantoate into pantoic acid.</text>
</comment>
<dbReference type="GO" id="GO:0015937">
    <property type="term" value="P:coenzyme A biosynthetic process"/>
    <property type="evidence" value="ECO:0007669"/>
    <property type="project" value="UniProtKB-UniPathway"/>
</dbReference>
<comment type="function">
    <text evidence="10">Catalyzes the NAD(P)H-dependent reduction of ketopantoate into pantoic acid.</text>
</comment>
<dbReference type="EMBL" id="DSDY01000040">
    <property type="protein sequence ID" value="HDS10228.1"/>
    <property type="molecule type" value="Genomic_DNA"/>
</dbReference>
<evidence type="ECO:0000256" key="7">
    <source>
        <dbReference type="ARBA" id="ARBA00032024"/>
    </source>
</evidence>
<dbReference type="GO" id="GO:0005737">
    <property type="term" value="C:cytoplasm"/>
    <property type="evidence" value="ECO:0007669"/>
    <property type="project" value="TreeGrafter"/>
</dbReference>
<sequence length="298" mass="33507">MIYCVFGLGNIGLLTSFFLRKENLFAISRRASGCREARMRIYFPSSGEESFSLNICGLEASIRCDVAIFSSKAYEVKDYIMGFKGKFDEAYCLQNGYGVWDEVKPYSTLNKAFPAPVTYGVRTRNGETVVTGEGVYYLGGFRGEEPVHLDSLAKALINGGARVQVVNDVEPYVWQKLLVNSVTNPLTAVLRVPNGYLLKNKYLWKIAEEVIREVTDVARLEGITFPEDPVIFVKRVLEATSSNYSSMLQDVMRGRKTEIEYINGFIIRKASEHGVNVPFNLILYYLVKSLENIMSEAA</sequence>
<reference evidence="14" key="1">
    <citation type="journal article" date="2020" name="mSystems">
        <title>Genome- and Community-Level Interaction Insights into Carbon Utilization and Element Cycling Functions of Hydrothermarchaeota in Hydrothermal Sediment.</title>
        <authorList>
            <person name="Zhou Z."/>
            <person name="Liu Y."/>
            <person name="Xu W."/>
            <person name="Pan J."/>
            <person name="Luo Z.H."/>
            <person name="Li M."/>
        </authorList>
    </citation>
    <scope>NUCLEOTIDE SEQUENCE [LARGE SCALE GENOMIC DNA]</scope>
    <source>
        <strain evidence="14">SpSt-123</strain>
    </source>
</reference>
<keyword evidence="6 11" id="KW-0560">Oxidoreductase</keyword>
<dbReference type="EC" id="1.1.1.169" evidence="3 11"/>
<dbReference type="Gene3D" id="1.10.1040.10">
    <property type="entry name" value="N-(1-d-carboxylethyl)-l-norvaline Dehydrogenase, domain 2"/>
    <property type="match status" value="1"/>
</dbReference>
<evidence type="ECO:0000256" key="4">
    <source>
        <dbReference type="ARBA" id="ARBA00019465"/>
    </source>
</evidence>
<dbReference type="InterPro" id="IPR003710">
    <property type="entry name" value="ApbA"/>
</dbReference>
<name>A0A7C1I500_9CREN</name>
<dbReference type="NCBIfam" id="TIGR00745">
    <property type="entry name" value="apbA_panE"/>
    <property type="match status" value="1"/>
</dbReference>
<dbReference type="FunFam" id="1.10.1040.10:FF:000017">
    <property type="entry name" value="2-dehydropantoate 2-reductase"/>
    <property type="match status" value="1"/>
</dbReference>
<evidence type="ECO:0000256" key="6">
    <source>
        <dbReference type="ARBA" id="ARBA00023002"/>
    </source>
</evidence>